<dbReference type="EMBL" id="CM047740">
    <property type="protein sequence ID" value="KAJ0041029.1"/>
    <property type="molecule type" value="Genomic_DNA"/>
</dbReference>
<accession>A0ACC0YV19</accession>
<protein>
    <submittedName>
        <fullName evidence="1">Uncharacterized protein</fullName>
    </submittedName>
</protein>
<name>A0ACC0YV19_9ROSI</name>
<organism evidence="1 2">
    <name type="scientific">Pistacia integerrima</name>
    <dbReference type="NCBI Taxonomy" id="434235"/>
    <lineage>
        <taxon>Eukaryota</taxon>
        <taxon>Viridiplantae</taxon>
        <taxon>Streptophyta</taxon>
        <taxon>Embryophyta</taxon>
        <taxon>Tracheophyta</taxon>
        <taxon>Spermatophyta</taxon>
        <taxon>Magnoliopsida</taxon>
        <taxon>eudicotyledons</taxon>
        <taxon>Gunneridae</taxon>
        <taxon>Pentapetalae</taxon>
        <taxon>rosids</taxon>
        <taxon>malvids</taxon>
        <taxon>Sapindales</taxon>
        <taxon>Anacardiaceae</taxon>
        <taxon>Pistacia</taxon>
    </lineage>
</organism>
<keyword evidence="2" id="KW-1185">Reference proteome</keyword>
<gene>
    <name evidence="1" type="ORF">Pint_27068</name>
</gene>
<comment type="caution">
    <text evidence="1">The sequence shown here is derived from an EMBL/GenBank/DDBJ whole genome shotgun (WGS) entry which is preliminary data.</text>
</comment>
<sequence length="41" mass="4489">MPHLRRVPSVLSTGNVLKWMAGNSMKKLDIIARSAIVSLPT</sequence>
<proteinExistence type="predicted"/>
<evidence type="ECO:0000313" key="1">
    <source>
        <dbReference type="EMBL" id="KAJ0041029.1"/>
    </source>
</evidence>
<dbReference type="Proteomes" id="UP001163603">
    <property type="component" value="Chromosome 5"/>
</dbReference>
<reference evidence="2" key="1">
    <citation type="journal article" date="2023" name="G3 (Bethesda)">
        <title>Genome assembly and association tests identify interacting loci associated with vigor, precocity, and sex in interspecific pistachio rootstocks.</title>
        <authorList>
            <person name="Palmer W."/>
            <person name="Jacygrad E."/>
            <person name="Sagayaradj S."/>
            <person name="Cavanaugh K."/>
            <person name="Han R."/>
            <person name="Bertier L."/>
            <person name="Beede B."/>
            <person name="Kafkas S."/>
            <person name="Golino D."/>
            <person name="Preece J."/>
            <person name="Michelmore R."/>
        </authorList>
    </citation>
    <scope>NUCLEOTIDE SEQUENCE [LARGE SCALE GENOMIC DNA]</scope>
</reference>
<evidence type="ECO:0000313" key="2">
    <source>
        <dbReference type="Proteomes" id="UP001163603"/>
    </source>
</evidence>